<dbReference type="Proteomes" id="UP000597341">
    <property type="component" value="Unassembled WGS sequence"/>
</dbReference>
<protein>
    <submittedName>
        <fullName evidence="2">Membrane protein</fullName>
    </submittedName>
</protein>
<proteinExistence type="predicted"/>
<keyword evidence="1" id="KW-0812">Transmembrane</keyword>
<feature type="transmembrane region" description="Helical" evidence="1">
    <location>
        <begin position="75"/>
        <end position="98"/>
    </location>
</feature>
<gene>
    <name evidence="2" type="ORF">GCM10011376_06760</name>
</gene>
<dbReference type="Pfam" id="PF09945">
    <property type="entry name" value="DUF2177"/>
    <property type="match status" value="1"/>
</dbReference>
<dbReference type="RefSeq" id="WP_191277914.1">
    <property type="nucleotide sequence ID" value="NZ_BNAD01000001.1"/>
</dbReference>
<feature type="transmembrane region" description="Helical" evidence="1">
    <location>
        <begin position="110"/>
        <end position="128"/>
    </location>
</feature>
<evidence type="ECO:0000256" key="1">
    <source>
        <dbReference type="SAM" id="Phobius"/>
    </source>
</evidence>
<organism evidence="2 3">
    <name type="scientific">Nocardioides flavus</name>
    <name type="common">ex Wang et al. 2016</name>
    <dbReference type="NCBI Taxonomy" id="2058780"/>
    <lineage>
        <taxon>Bacteria</taxon>
        <taxon>Bacillati</taxon>
        <taxon>Actinomycetota</taxon>
        <taxon>Actinomycetes</taxon>
        <taxon>Propionibacteriales</taxon>
        <taxon>Nocardioidaceae</taxon>
        <taxon>Nocardioides</taxon>
    </lineage>
</organism>
<keyword evidence="3" id="KW-1185">Reference proteome</keyword>
<name>A0ABQ3HH66_9ACTN</name>
<comment type="caution">
    <text evidence="2">The sequence shown here is derived from an EMBL/GenBank/DDBJ whole genome shotgun (WGS) entry which is preliminary data.</text>
</comment>
<keyword evidence="1" id="KW-1133">Transmembrane helix</keyword>
<accession>A0ABQ3HH66</accession>
<sequence>MSWVAQYVVAAAVFCVLDLVWLGTIAEDLYDRQLGDLLAPSPDVGAAVVFYAIFIAGLVYFVIRPAVEAGSWRRAAGAGAFFGLVTYATWDLTSLAVIRDFPAALVPIDLAWGTFLAAAVSLSTYALVQRLPGWARGT</sequence>
<feature type="transmembrane region" description="Helical" evidence="1">
    <location>
        <begin position="44"/>
        <end position="63"/>
    </location>
</feature>
<feature type="transmembrane region" description="Helical" evidence="1">
    <location>
        <begin position="7"/>
        <end position="24"/>
    </location>
</feature>
<dbReference type="EMBL" id="BNAD01000001">
    <property type="protein sequence ID" value="GHE15981.1"/>
    <property type="molecule type" value="Genomic_DNA"/>
</dbReference>
<keyword evidence="1" id="KW-0472">Membrane</keyword>
<reference evidence="3" key="1">
    <citation type="journal article" date="2019" name="Int. J. Syst. Evol. Microbiol.">
        <title>The Global Catalogue of Microorganisms (GCM) 10K type strain sequencing project: providing services to taxonomists for standard genome sequencing and annotation.</title>
        <authorList>
            <consortium name="The Broad Institute Genomics Platform"/>
            <consortium name="The Broad Institute Genome Sequencing Center for Infectious Disease"/>
            <person name="Wu L."/>
            <person name="Ma J."/>
        </authorList>
    </citation>
    <scope>NUCLEOTIDE SEQUENCE [LARGE SCALE GENOMIC DNA]</scope>
    <source>
        <strain evidence="3">CGMCC 1.12791</strain>
    </source>
</reference>
<evidence type="ECO:0000313" key="3">
    <source>
        <dbReference type="Proteomes" id="UP000597341"/>
    </source>
</evidence>
<evidence type="ECO:0000313" key="2">
    <source>
        <dbReference type="EMBL" id="GHE15981.1"/>
    </source>
</evidence>
<dbReference type="InterPro" id="IPR018687">
    <property type="entry name" value="DUF2177_membr"/>
</dbReference>